<dbReference type="GO" id="GO:0005525">
    <property type="term" value="F:GTP binding"/>
    <property type="evidence" value="ECO:0007669"/>
    <property type="project" value="InterPro"/>
</dbReference>
<evidence type="ECO:0000256" key="20">
    <source>
        <dbReference type="SAM" id="Phobius"/>
    </source>
</evidence>
<evidence type="ECO:0000256" key="18">
    <source>
        <dbReference type="ARBA" id="ARBA00054498"/>
    </source>
</evidence>
<dbReference type="InterPro" id="IPR001806">
    <property type="entry name" value="Small_GTPase"/>
</dbReference>
<evidence type="ECO:0000256" key="16">
    <source>
        <dbReference type="ARBA" id="ARBA00031036"/>
    </source>
</evidence>
<reference evidence="22 23" key="1">
    <citation type="submission" date="2024-01" db="EMBL/GenBank/DDBJ databases">
        <authorList>
            <person name="Alioto T."/>
            <person name="Alioto T."/>
            <person name="Gomez Garrido J."/>
        </authorList>
    </citation>
    <scope>NUCLEOTIDE SEQUENCE [LARGE SCALE GENOMIC DNA]</scope>
</reference>
<feature type="region of interest" description="Disordered" evidence="19">
    <location>
        <begin position="484"/>
        <end position="569"/>
    </location>
</feature>
<dbReference type="InterPro" id="IPR035994">
    <property type="entry name" value="Nucleoside_phosphorylase_sf"/>
</dbReference>
<name>A0AAV1NPL9_SCOSC</name>
<dbReference type="SMART" id="SM00174">
    <property type="entry name" value="RHO"/>
    <property type="match status" value="1"/>
</dbReference>
<dbReference type="SUPFAM" id="SSF52540">
    <property type="entry name" value="P-loop containing nucleoside triphosphate hydrolases"/>
    <property type="match status" value="1"/>
</dbReference>
<dbReference type="InterPro" id="IPR018099">
    <property type="entry name" value="Purine_phosphorylase-2_CS"/>
</dbReference>
<accession>A0AAV1NPL9</accession>
<keyword evidence="7" id="KW-0597">Phosphoprotein</keyword>
<evidence type="ECO:0000256" key="17">
    <source>
        <dbReference type="ARBA" id="ARBA00033072"/>
    </source>
</evidence>
<feature type="transmembrane region" description="Helical" evidence="20">
    <location>
        <begin position="288"/>
        <end position="312"/>
    </location>
</feature>
<dbReference type="Pfam" id="PF00071">
    <property type="entry name" value="Ras"/>
    <property type="match status" value="1"/>
</dbReference>
<feature type="compositionally biased region" description="Low complexity" evidence="19">
    <location>
        <begin position="440"/>
        <end position="450"/>
    </location>
</feature>
<evidence type="ECO:0000256" key="6">
    <source>
        <dbReference type="ARBA" id="ARBA00013834"/>
    </source>
</evidence>
<comment type="catalytic activity">
    <reaction evidence="14">
        <text>2'-deoxyinosine + phosphate = 2-deoxy-alpha-D-ribose 1-phosphate + hypoxanthine</text>
        <dbReference type="Rhea" id="RHEA:27750"/>
        <dbReference type="ChEBI" id="CHEBI:17368"/>
        <dbReference type="ChEBI" id="CHEBI:28997"/>
        <dbReference type="ChEBI" id="CHEBI:43474"/>
        <dbReference type="ChEBI" id="CHEBI:57259"/>
        <dbReference type="EC" id="2.4.2.1"/>
    </reaction>
</comment>
<evidence type="ECO:0000256" key="15">
    <source>
        <dbReference type="ARBA" id="ARBA00023970"/>
    </source>
</evidence>
<dbReference type="NCBIfam" id="TIGR01697">
    <property type="entry name" value="PNPH-PUNA-XAPA"/>
    <property type="match status" value="1"/>
</dbReference>
<dbReference type="GO" id="GO:0005737">
    <property type="term" value="C:cytoplasm"/>
    <property type="evidence" value="ECO:0007669"/>
    <property type="project" value="TreeGrafter"/>
</dbReference>
<gene>
    <name evidence="22" type="ORF">FSCOSCO3_A031525</name>
</gene>
<keyword evidence="8" id="KW-0328">Glycosyltransferase</keyword>
<keyword evidence="23" id="KW-1185">Reference proteome</keyword>
<dbReference type="Gene3D" id="3.40.50.300">
    <property type="entry name" value="P-loop containing nucleotide triphosphate hydrolases"/>
    <property type="match status" value="1"/>
</dbReference>
<dbReference type="AlphaFoldDB" id="A0AAV1NPL9"/>
<comment type="catalytic activity">
    <reaction evidence="13">
        <text>2'-deoxyguanosine + phosphate = 2-deoxy-alpha-D-ribose 1-phosphate + guanine</text>
        <dbReference type="Rhea" id="RHEA:27738"/>
        <dbReference type="ChEBI" id="CHEBI:16235"/>
        <dbReference type="ChEBI" id="CHEBI:17172"/>
        <dbReference type="ChEBI" id="CHEBI:43474"/>
        <dbReference type="ChEBI" id="CHEBI:57259"/>
        <dbReference type="EC" id="2.4.2.1"/>
    </reaction>
</comment>
<comment type="caution">
    <text evidence="22">The sequence shown here is derived from an EMBL/GenBank/DDBJ whole genome shotgun (WGS) entry which is preliminary data.</text>
</comment>
<evidence type="ECO:0000313" key="23">
    <source>
        <dbReference type="Proteomes" id="UP001314229"/>
    </source>
</evidence>
<feature type="compositionally biased region" description="Acidic residues" evidence="19">
    <location>
        <begin position="365"/>
        <end position="374"/>
    </location>
</feature>
<keyword evidence="20" id="KW-1133">Transmembrane helix</keyword>
<feature type="compositionally biased region" description="Pro residues" evidence="19">
    <location>
        <begin position="413"/>
        <end position="423"/>
    </location>
</feature>
<feature type="compositionally biased region" description="Basic and acidic residues" evidence="19">
    <location>
        <begin position="375"/>
        <end position="386"/>
    </location>
</feature>
<proteinExistence type="inferred from homology"/>
<feature type="compositionally biased region" description="Polar residues" evidence="19">
    <location>
        <begin position="426"/>
        <end position="436"/>
    </location>
</feature>
<dbReference type="FunFam" id="3.40.50.300:FF:000311">
    <property type="entry name" value="GTP-binding protein RAD"/>
    <property type="match status" value="1"/>
</dbReference>
<dbReference type="SUPFAM" id="SSF53167">
    <property type="entry name" value="Purine and uridine phosphorylases"/>
    <property type="match status" value="1"/>
</dbReference>
<dbReference type="NCBIfam" id="TIGR01700">
    <property type="entry name" value="PNPH"/>
    <property type="match status" value="1"/>
</dbReference>
<dbReference type="FunFam" id="3.40.50.1580:FF:000004">
    <property type="entry name" value="Purine nucleoside phosphorylase"/>
    <property type="match status" value="1"/>
</dbReference>
<evidence type="ECO:0000256" key="3">
    <source>
        <dbReference type="ARBA" id="ARBA00008846"/>
    </source>
</evidence>
<dbReference type="CDD" id="cd04148">
    <property type="entry name" value="RGK"/>
    <property type="match status" value="1"/>
</dbReference>
<dbReference type="InterPro" id="IPR000845">
    <property type="entry name" value="Nucleoside_phosphorylase_d"/>
</dbReference>
<feature type="compositionally biased region" description="Polar residues" evidence="19">
    <location>
        <begin position="531"/>
        <end position="541"/>
    </location>
</feature>
<keyword evidence="11" id="KW-0547">Nucleotide-binding</keyword>
<keyword evidence="20" id="KW-0472">Membrane</keyword>
<dbReference type="EMBL" id="CAWUFR010000047">
    <property type="protein sequence ID" value="CAK6960918.1"/>
    <property type="molecule type" value="Genomic_DNA"/>
</dbReference>
<evidence type="ECO:0000256" key="12">
    <source>
        <dbReference type="ARBA" id="ARBA00023918"/>
    </source>
</evidence>
<comment type="subunit">
    <text evidence="4">Homotrimer.</text>
</comment>
<dbReference type="SMART" id="SM00175">
    <property type="entry name" value="RAB"/>
    <property type="match status" value="1"/>
</dbReference>
<evidence type="ECO:0000256" key="9">
    <source>
        <dbReference type="ARBA" id="ARBA00022679"/>
    </source>
</evidence>
<feature type="region of interest" description="Disordered" evidence="19">
    <location>
        <begin position="359"/>
        <end position="399"/>
    </location>
</feature>
<evidence type="ECO:0000256" key="10">
    <source>
        <dbReference type="ARBA" id="ARBA00022726"/>
    </source>
</evidence>
<dbReference type="PRINTS" id="PR00449">
    <property type="entry name" value="RASTRNSFRMNG"/>
</dbReference>
<dbReference type="SMART" id="SM00173">
    <property type="entry name" value="RAS"/>
    <property type="match status" value="1"/>
</dbReference>
<dbReference type="PANTHER" id="PTHR11904">
    <property type="entry name" value="METHYLTHIOADENOSINE/PURINE NUCLEOSIDE PHOSPHORYLASE"/>
    <property type="match status" value="1"/>
</dbReference>
<comment type="similarity">
    <text evidence="2">Belongs to the PNP/MTAP phosphorylase family.</text>
</comment>
<comment type="pathway">
    <text evidence="1">Purine metabolism; purine nucleoside salvage.</text>
</comment>
<dbReference type="NCBIfam" id="NF006054">
    <property type="entry name" value="PRK08202.1"/>
    <property type="match status" value="1"/>
</dbReference>
<evidence type="ECO:0000256" key="14">
    <source>
        <dbReference type="ARBA" id="ARBA00023950"/>
    </source>
</evidence>
<comment type="similarity">
    <text evidence="3">Belongs to the small GTPase superfamily. RGK family.</text>
</comment>
<dbReference type="InterPro" id="IPR011270">
    <property type="entry name" value="Pur_Nuc_Pase_Ino/Guo-sp"/>
</dbReference>
<evidence type="ECO:0000256" key="4">
    <source>
        <dbReference type="ARBA" id="ARBA00011233"/>
    </source>
</evidence>
<dbReference type="Gene3D" id="3.40.50.1580">
    <property type="entry name" value="Nucleoside phosphorylase domain"/>
    <property type="match status" value="1"/>
</dbReference>
<keyword evidence="20" id="KW-0812">Transmembrane</keyword>
<keyword evidence="10" id="KW-0660">Purine salvage</keyword>
<keyword evidence="9" id="KW-0808">Transferase</keyword>
<dbReference type="CDD" id="cd09009">
    <property type="entry name" value="PNP-EcPNPII_like"/>
    <property type="match status" value="1"/>
</dbReference>
<evidence type="ECO:0000259" key="21">
    <source>
        <dbReference type="Pfam" id="PF01048"/>
    </source>
</evidence>
<evidence type="ECO:0000256" key="7">
    <source>
        <dbReference type="ARBA" id="ARBA00022553"/>
    </source>
</evidence>
<organism evidence="22 23">
    <name type="scientific">Scomber scombrus</name>
    <name type="common">Atlantic mackerel</name>
    <name type="synonym">Scomber vernalis</name>
    <dbReference type="NCBI Taxonomy" id="13677"/>
    <lineage>
        <taxon>Eukaryota</taxon>
        <taxon>Metazoa</taxon>
        <taxon>Chordata</taxon>
        <taxon>Craniata</taxon>
        <taxon>Vertebrata</taxon>
        <taxon>Euteleostomi</taxon>
        <taxon>Actinopterygii</taxon>
        <taxon>Neopterygii</taxon>
        <taxon>Teleostei</taxon>
        <taxon>Neoteleostei</taxon>
        <taxon>Acanthomorphata</taxon>
        <taxon>Pelagiaria</taxon>
        <taxon>Scombriformes</taxon>
        <taxon>Scombridae</taxon>
        <taxon>Scomber</taxon>
    </lineage>
</organism>
<sequence length="813" mass="89779">MHSKEEISHDEYQKTADWLKSQTKHRPQVAIICGSGLGMLADTLKCQDSFAYSDIPGFPQSTVEGHAGRLVFGELKGKSCVCMQGRFHMYEGHSLCKTTFPVRVFKLLGVETVIVTNAAGSLADGLQPGDIMIIKDHVNFPGLVGLNPLSGPNDDKFGPRFPAMSGCYDKGLRCLAMEIAKQLGVSSLMQEGVYAMVGGPNFETIAEAKLLHRLGVDAVGMSTAPEVVVAIHCGLRVFGLSLITNKVVKCYEDSESVNHEGVLEVGRLRSQTVQQLMSLITNQVTFDLFLLSLVIMLLALVVLFVLCWTLYLSRSRNYTELQLSAGQPARILTIKIEPNQVQQLVDHLLDRVLLQVEPEAAPVEEPTEELVEEPAGERESDCRSDPEAPAADSPPSRANTLHNKLWTWITSAAPPPATAPPAPGDQHQTNNLGTQESDGSRSSQSSSDSGWRVTVAPGYCYTDRDRETGFSSVLLFTEAGRTETVHGVHSPSCPDAATIKKNMTLNTQREKEPLQRRGSTPIRPAKFYQHPSWTQDPQLPSRTLPDPEQPRPQRSHPPLGQSASYHPGDKSLHYRAQWSSDSDDDSQSDSDCVYRVMLLGDHAVGKTSLAGIFAGITEKDEQPGVDTYERTLTVDGEETTLIVMDTWENDKLEGEDSPSQDDCLKVGSAYVIVYSVTDRSSFDSASELRITLRRTRQAENLPIILVGNKSDLVRSREVAVEEGRACAVVFDCKFIETSASLQHNVTELFEGVVRQLRLRRDGGEAVQHRRSIYKRKESITQKARRFLDRLVARNNQRMAVKVRSKSCHDLAVL</sequence>
<dbReference type="EC" id="2.4.2.1" evidence="5"/>
<feature type="domain" description="Nucleoside phosphorylase" evidence="21">
    <location>
        <begin position="29"/>
        <end position="277"/>
    </location>
</feature>
<evidence type="ECO:0000256" key="2">
    <source>
        <dbReference type="ARBA" id="ARBA00006751"/>
    </source>
</evidence>
<evidence type="ECO:0000256" key="13">
    <source>
        <dbReference type="ARBA" id="ARBA00023929"/>
    </source>
</evidence>
<dbReference type="Pfam" id="PF01048">
    <property type="entry name" value="PNP_UDP_1"/>
    <property type="match status" value="1"/>
</dbReference>
<dbReference type="PROSITE" id="PS51419">
    <property type="entry name" value="RAB"/>
    <property type="match status" value="1"/>
</dbReference>
<dbReference type="InterPro" id="IPR027417">
    <property type="entry name" value="P-loop_NTPase"/>
</dbReference>
<dbReference type="GO" id="GO:0006166">
    <property type="term" value="P:purine ribonucleoside salvage"/>
    <property type="evidence" value="ECO:0007669"/>
    <property type="project" value="UniProtKB-KW"/>
</dbReference>
<evidence type="ECO:0000256" key="19">
    <source>
        <dbReference type="SAM" id="MobiDB-lite"/>
    </source>
</evidence>
<comment type="catalytic activity">
    <reaction evidence="12">
        <text>inosine + phosphate = alpha-D-ribose 1-phosphate + hypoxanthine</text>
        <dbReference type="Rhea" id="RHEA:27646"/>
        <dbReference type="ChEBI" id="CHEBI:17368"/>
        <dbReference type="ChEBI" id="CHEBI:17596"/>
        <dbReference type="ChEBI" id="CHEBI:43474"/>
        <dbReference type="ChEBI" id="CHEBI:57720"/>
        <dbReference type="EC" id="2.4.2.1"/>
    </reaction>
</comment>
<dbReference type="GO" id="GO:0003924">
    <property type="term" value="F:GTPase activity"/>
    <property type="evidence" value="ECO:0007669"/>
    <property type="project" value="InterPro"/>
</dbReference>
<evidence type="ECO:0000313" key="22">
    <source>
        <dbReference type="EMBL" id="CAK6960918.1"/>
    </source>
</evidence>
<evidence type="ECO:0000256" key="5">
    <source>
        <dbReference type="ARBA" id="ARBA00011886"/>
    </source>
</evidence>
<protein>
    <recommendedName>
        <fullName evidence="6">Purine nucleoside phosphorylase</fullName>
        <ecNumber evidence="5">2.4.2.1</ecNumber>
    </recommendedName>
    <alternativeName>
        <fullName evidence="17">Inosine phosphorylase</fullName>
    </alternativeName>
    <alternativeName>
        <fullName evidence="16">Inosine-guanosine phosphorylase</fullName>
    </alternativeName>
</protein>
<dbReference type="PANTHER" id="PTHR11904:SF13">
    <property type="entry name" value="PURINE NUCLEOSIDE PHOSPHORYLASE"/>
    <property type="match status" value="1"/>
</dbReference>
<dbReference type="PROSITE" id="PS51421">
    <property type="entry name" value="RAS"/>
    <property type="match status" value="1"/>
</dbReference>
<evidence type="ECO:0000256" key="11">
    <source>
        <dbReference type="ARBA" id="ARBA00022741"/>
    </source>
</evidence>
<dbReference type="Proteomes" id="UP001314229">
    <property type="component" value="Unassembled WGS sequence"/>
</dbReference>
<dbReference type="GO" id="GO:0004731">
    <property type="term" value="F:purine-nucleoside phosphorylase activity"/>
    <property type="evidence" value="ECO:0007669"/>
    <property type="project" value="UniProtKB-EC"/>
</dbReference>
<feature type="region of interest" description="Disordered" evidence="19">
    <location>
        <begin position="411"/>
        <end position="453"/>
    </location>
</feature>
<dbReference type="PROSITE" id="PS01240">
    <property type="entry name" value="PNP_MTAP_2"/>
    <property type="match status" value="1"/>
</dbReference>
<comment type="function">
    <text evidence="18">Catalyzes the phosphorolytic breakdown of the N-glycosidic bond in the beta-(deoxy)ribonucleoside molecules, with the formation of the corresponding free purine bases and pentose-1-phosphate. Preferentially acts on 6-oxopurine nucleosides including inosine and guanosine.</text>
</comment>
<evidence type="ECO:0000256" key="1">
    <source>
        <dbReference type="ARBA" id="ARBA00005058"/>
    </source>
</evidence>
<feature type="compositionally biased region" description="Low complexity" evidence="19">
    <location>
        <begin position="387"/>
        <end position="398"/>
    </location>
</feature>
<evidence type="ECO:0000256" key="8">
    <source>
        <dbReference type="ARBA" id="ARBA00022676"/>
    </source>
</evidence>
<dbReference type="InterPro" id="IPR011268">
    <property type="entry name" value="Purine_phosphorylase"/>
</dbReference>
<comment type="catalytic activity">
    <reaction evidence="15">
        <text>guanosine + phosphate = alpha-D-ribose 1-phosphate + guanine</text>
        <dbReference type="Rhea" id="RHEA:13233"/>
        <dbReference type="ChEBI" id="CHEBI:16235"/>
        <dbReference type="ChEBI" id="CHEBI:16750"/>
        <dbReference type="ChEBI" id="CHEBI:43474"/>
        <dbReference type="ChEBI" id="CHEBI:57720"/>
        <dbReference type="EC" id="2.4.2.1"/>
    </reaction>
</comment>